<reference evidence="2" key="2">
    <citation type="journal article" date="2017" name="Nat. Plants">
        <title>The Aegilops tauschii genome reveals multiple impacts of transposons.</title>
        <authorList>
            <person name="Zhao G."/>
            <person name="Zou C."/>
            <person name="Li K."/>
            <person name="Wang K."/>
            <person name="Li T."/>
            <person name="Gao L."/>
            <person name="Zhang X."/>
            <person name="Wang H."/>
            <person name="Yang Z."/>
            <person name="Liu X."/>
            <person name="Jiang W."/>
            <person name="Mao L."/>
            <person name="Kong X."/>
            <person name="Jiao Y."/>
            <person name="Jia J."/>
        </authorList>
    </citation>
    <scope>NUCLEOTIDE SEQUENCE [LARGE SCALE GENOMIC DNA]</scope>
    <source>
        <strain evidence="2">cv. AL8/78</strain>
    </source>
</reference>
<organism evidence="1 2">
    <name type="scientific">Aegilops tauschii subsp. strangulata</name>
    <name type="common">Goatgrass</name>
    <dbReference type="NCBI Taxonomy" id="200361"/>
    <lineage>
        <taxon>Eukaryota</taxon>
        <taxon>Viridiplantae</taxon>
        <taxon>Streptophyta</taxon>
        <taxon>Embryophyta</taxon>
        <taxon>Tracheophyta</taxon>
        <taxon>Spermatophyta</taxon>
        <taxon>Magnoliopsida</taxon>
        <taxon>Liliopsida</taxon>
        <taxon>Poales</taxon>
        <taxon>Poaceae</taxon>
        <taxon>BOP clade</taxon>
        <taxon>Pooideae</taxon>
        <taxon>Triticodae</taxon>
        <taxon>Triticeae</taxon>
        <taxon>Triticinae</taxon>
        <taxon>Aegilops</taxon>
    </lineage>
</organism>
<reference evidence="1" key="3">
    <citation type="journal article" date="2017" name="Nature">
        <title>Genome sequence of the progenitor of the wheat D genome Aegilops tauschii.</title>
        <authorList>
            <person name="Luo M.C."/>
            <person name="Gu Y.Q."/>
            <person name="Puiu D."/>
            <person name="Wang H."/>
            <person name="Twardziok S.O."/>
            <person name="Deal K.R."/>
            <person name="Huo N."/>
            <person name="Zhu T."/>
            <person name="Wang L."/>
            <person name="Wang Y."/>
            <person name="McGuire P.E."/>
            <person name="Liu S."/>
            <person name="Long H."/>
            <person name="Ramasamy R.K."/>
            <person name="Rodriguez J.C."/>
            <person name="Van S.L."/>
            <person name="Yuan L."/>
            <person name="Wang Z."/>
            <person name="Xia Z."/>
            <person name="Xiao L."/>
            <person name="Anderson O.D."/>
            <person name="Ouyang S."/>
            <person name="Liang Y."/>
            <person name="Zimin A.V."/>
            <person name="Pertea G."/>
            <person name="Qi P."/>
            <person name="Bennetzen J.L."/>
            <person name="Dai X."/>
            <person name="Dawson M.W."/>
            <person name="Muller H.G."/>
            <person name="Kugler K."/>
            <person name="Rivarola-Duarte L."/>
            <person name="Spannagl M."/>
            <person name="Mayer K.F.X."/>
            <person name="Lu F.H."/>
            <person name="Bevan M.W."/>
            <person name="Leroy P."/>
            <person name="Li P."/>
            <person name="You F.M."/>
            <person name="Sun Q."/>
            <person name="Liu Z."/>
            <person name="Lyons E."/>
            <person name="Wicker T."/>
            <person name="Salzberg S.L."/>
            <person name="Devos K.M."/>
            <person name="Dvorak J."/>
        </authorList>
    </citation>
    <scope>NUCLEOTIDE SEQUENCE [LARGE SCALE GENOMIC DNA]</scope>
    <source>
        <strain evidence="1">cv. AL8/78</strain>
    </source>
</reference>
<evidence type="ECO:0000313" key="1">
    <source>
        <dbReference type="EnsemblPlants" id="AET3Gv20728200.4"/>
    </source>
</evidence>
<dbReference type="Gramene" id="AET3Gv20728200.4">
    <property type="protein sequence ID" value="AET3Gv20728200.4"/>
    <property type="gene ID" value="AET3Gv20728200"/>
</dbReference>
<keyword evidence="2" id="KW-1185">Reference proteome</keyword>
<proteinExistence type="predicted"/>
<dbReference type="EnsemblPlants" id="AET3Gv20728200.4">
    <property type="protein sequence ID" value="AET3Gv20728200.4"/>
    <property type="gene ID" value="AET3Gv20728200"/>
</dbReference>
<dbReference type="Proteomes" id="UP000015105">
    <property type="component" value="Chromosome 3D"/>
</dbReference>
<name>A0A453FNH9_AEGTS</name>
<reference evidence="1" key="5">
    <citation type="journal article" date="2021" name="G3 (Bethesda)">
        <title>Aegilops tauschii genome assembly Aet v5.0 features greater sequence contiguity and improved annotation.</title>
        <authorList>
            <person name="Wang L."/>
            <person name="Zhu T."/>
            <person name="Rodriguez J.C."/>
            <person name="Deal K.R."/>
            <person name="Dubcovsky J."/>
            <person name="McGuire P.E."/>
            <person name="Lux T."/>
            <person name="Spannagl M."/>
            <person name="Mayer K.F.X."/>
            <person name="Baldrich P."/>
            <person name="Meyers B.C."/>
            <person name="Huo N."/>
            <person name="Gu Y.Q."/>
            <person name="Zhou H."/>
            <person name="Devos K.M."/>
            <person name="Bennetzen J.L."/>
            <person name="Unver T."/>
            <person name="Budak H."/>
            <person name="Gulick P.J."/>
            <person name="Galiba G."/>
            <person name="Kalapos B."/>
            <person name="Nelson D.R."/>
            <person name="Li P."/>
            <person name="You F.M."/>
            <person name="Luo M.C."/>
            <person name="Dvorak J."/>
        </authorList>
    </citation>
    <scope>NUCLEOTIDE SEQUENCE [LARGE SCALE GENOMIC DNA]</scope>
    <source>
        <strain evidence="1">cv. AL8/78</strain>
    </source>
</reference>
<accession>A0A453FNH9</accession>
<dbReference type="PANTHER" id="PTHR36737:SF1">
    <property type="entry name" value="EXPRESSED PROTEIN"/>
    <property type="match status" value="1"/>
</dbReference>
<evidence type="ECO:0000313" key="2">
    <source>
        <dbReference type="Proteomes" id="UP000015105"/>
    </source>
</evidence>
<sequence length="64" mass="7589">MLQIISSQKSFANYDIYYFVISMQVWPLDIEMKFLEPFGRELHSMKKFMDKSCSVMDSSSITHK</sequence>
<dbReference type="AlphaFoldDB" id="A0A453FNH9"/>
<reference evidence="2" key="1">
    <citation type="journal article" date="2014" name="Science">
        <title>Ancient hybridizations among the ancestral genomes of bread wheat.</title>
        <authorList>
            <consortium name="International Wheat Genome Sequencing Consortium,"/>
            <person name="Marcussen T."/>
            <person name="Sandve S.R."/>
            <person name="Heier L."/>
            <person name="Spannagl M."/>
            <person name="Pfeifer M."/>
            <person name="Jakobsen K.S."/>
            <person name="Wulff B.B."/>
            <person name="Steuernagel B."/>
            <person name="Mayer K.F."/>
            <person name="Olsen O.A."/>
        </authorList>
    </citation>
    <scope>NUCLEOTIDE SEQUENCE [LARGE SCALE GENOMIC DNA]</scope>
    <source>
        <strain evidence="2">cv. AL8/78</strain>
    </source>
</reference>
<protein>
    <submittedName>
        <fullName evidence="1">Uncharacterized protein</fullName>
    </submittedName>
</protein>
<dbReference type="GO" id="GO:0009941">
    <property type="term" value="C:chloroplast envelope"/>
    <property type="evidence" value="ECO:0007669"/>
    <property type="project" value="TreeGrafter"/>
</dbReference>
<dbReference type="PANTHER" id="PTHR36737">
    <property type="entry name" value="EXPRESSED PROTEIN"/>
    <property type="match status" value="1"/>
</dbReference>
<reference evidence="1" key="4">
    <citation type="submission" date="2019-03" db="UniProtKB">
        <authorList>
            <consortium name="EnsemblPlants"/>
        </authorList>
    </citation>
    <scope>IDENTIFICATION</scope>
</reference>